<evidence type="ECO:0000256" key="1">
    <source>
        <dbReference type="ARBA" id="ARBA00023027"/>
    </source>
</evidence>
<dbReference type="SUPFAM" id="SSF51735">
    <property type="entry name" value="NAD(P)-binding Rossmann-fold domains"/>
    <property type="match status" value="1"/>
</dbReference>
<comment type="caution">
    <text evidence="2">The sequence shown here is derived from an EMBL/GenBank/DDBJ whole genome shotgun (WGS) entry which is preliminary data.</text>
</comment>
<dbReference type="InterPro" id="IPR001088">
    <property type="entry name" value="Glyco_hydro_4"/>
</dbReference>
<proteinExistence type="predicted"/>
<dbReference type="EMBL" id="BARW01030077">
    <property type="protein sequence ID" value="GAJ15565.1"/>
    <property type="molecule type" value="Genomic_DNA"/>
</dbReference>
<reference evidence="2" key="1">
    <citation type="journal article" date="2014" name="Front. Microbiol.">
        <title>High frequency of phylogenetically diverse reductive dehalogenase-homologous genes in deep subseafloor sedimentary metagenomes.</title>
        <authorList>
            <person name="Kawai M."/>
            <person name="Futagami T."/>
            <person name="Toyoda A."/>
            <person name="Takaki Y."/>
            <person name="Nishi S."/>
            <person name="Hori S."/>
            <person name="Arai W."/>
            <person name="Tsubouchi T."/>
            <person name="Morono Y."/>
            <person name="Uchiyama I."/>
            <person name="Ito T."/>
            <person name="Fujiyama A."/>
            <person name="Inagaki F."/>
            <person name="Takami H."/>
        </authorList>
    </citation>
    <scope>NUCLEOTIDE SEQUENCE</scope>
    <source>
        <strain evidence="2">Expedition CK06-06</strain>
    </source>
</reference>
<dbReference type="GO" id="GO:0005975">
    <property type="term" value="P:carbohydrate metabolic process"/>
    <property type="evidence" value="ECO:0007669"/>
    <property type="project" value="InterPro"/>
</dbReference>
<protein>
    <recommendedName>
        <fullName evidence="3">Glycosyl hydrolase family 4 C-terminal domain-containing protein</fullName>
    </recommendedName>
</protein>
<accession>X1VWK3</accession>
<dbReference type="AlphaFoldDB" id="X1VWK3"/>
<dbReference type="PRINTS" id="PR00732">
    <property type="entry name" value="GLHYDRLASE4"/>
</dbReference>
<sequence length="204" mass="23180">MEKKIVLIGAGSAVFGPPTLNDIYQSKTLVGSTISLVDTNEEKLNRVYDIVVKENQLRGEKYNIERNLDRKVALKDADFVVCSIENGDRFFHRWQDHRIPHNHGSTEMMAENGGPGGFFHSARQIPTIVEIAKDAYKANPDVLFMNYSNPMSRICLAIHRAVPDLKFVGLCHQINLLLVHLGYILDETIEDLPSKERVEKNKEY</sequence>
<dbReference type="Gene3D" id="3.90.1820.10">
    <property type="entry name" value="AglA-like glucosidase"/>
    <property type="match status" value="1"/>
</dbReference>
<dbReference type="Pfam" id="PF02056">
    <property type="entry name" value="Glyco_hydro_4"/>
    <property type="match status" value="1"/>
</dbReference>
<dbReference type="GO" id="GO:0004553">
    <property type="term" value="F:hydrolase activity, hydrolyzing O-glycosyl compounds"/>
    <property type="evidence" value="ECO:0007669"/>
    <property type="project" value="InterPro"/>
</dbReference>
<gene>
    <name evidence="2" type="ORF">S12H4_48176</name>
</gene>
<name>X1VWK3_9ZZZZ</name>
<evidence type="ECO:0000313" key="2">
    <source>
        <dbReference type="EMBL" id="GAJ15565.1"/>
    </source>
</evidence>
<dbReference type="PANTHER" id="PTHR32092">
    <property type="entry name" value="6-PHOSPHO-BETA-GLUCOSIDASE-RELATED"/>
    <property type="match status" value="1"/>
</dbReference>
<organism evidence="2">
    <name type="scientific">marine sediment metagenome</name>
    <dbReference type="NCBI Taxonomy" id="412755"/>
    <lineage>
        <taxon>unclassified sequences</taxon>
        <taxon>metagenomes</taxon>
        <taxon>ecological metagenomes</taxon>
    </lineage>
</organism>
<keyword evidence="1" id="KW-0520">NAD</keyword>
<dbReference type="InterPro" id="IPR053715">
    <property type="entry name" value="GH4_Enzyme_sf"/>
</dbReference>
<feature type="non-terminal residue" evidence="2">
    <location>
        <position position="204"/>
    </location>
</feature>
<evidence type="ECO:0008006" key="3">
    <source>
        <dbReference type="Google" id="ProtNLM"/>
    </source>
</evidence>
<dbReference type="InterPro" id="IPR036291">
    <property type="entry name" value="NAD(P)-bd_dom_sf"/>
</dbReference>